<dbReference type="Proteomes" id="UP000000564">
    <property type="component" value="Chromosome"/>
</dbReference>
<feature type="binding site" evidence="12">
    <location>
        <position position="29"/>
    </location>
    <ligand>
        <name>NAD(+)</name>
        <dbReference type="ChEBI" id="CHEBI:57540"/>
    </ligand>
</feature>
<feature type="binding site" evidence="12">
    <location>
        <position position="82"/>
    </location>
    <ligand>
        <name>NAD(+)</name>
        <dbReference type="ChEBI" id="CHEBI:57540"/>
    </ligand>
</feature>
<accession>A0A0H2UU68</accession>
<comment type="similarity">
    <text evidence="2 9">Belongs to the UDP-glucose/GDP-mannose dehydrogenase family.</text>
</comment>
<feature type="binding site" evidence="12">
    <location>
        <position position="115"/>
    </location>
    <ligand>
        <name>NAD(+)</name>
        <dbReference type="ChEBI" id="CHEBI:57540"/>
    </ligand>
</feature>
<evidence type="ECO:0000313" key="15">
    <source>
        <dbReference type="Proteomes" id="UP000000564"/>
    </source>
</evidence>
<reference evidence="14 15" key="1">
    <citation type="journal article" date="2002" name="Proc. Natl. Acad. Sci. U.S.A.">
        <title>Genome sequence of a serotype M3 strain of group A Streptococcus: phage-encoded toxins, the high-virulence phenotype, and clone emergence.</title>
        <authorList>
            <person name="Beres S.B."/>
            <person name="Sylva G.L."/>
            <person name="Barbian K.D."/>
            <person name="Lei B."/>
            <person name="Hoff J.S."/>
            <person name="Mammarella N.D."/>
            <person name="Liu M.Y."/>
            <person name="Smoot J.C."/>
            <person name="Porcella S.F."/>
            <person name="Parkins L.D."/>
            <person name="Campbell D.S."/>
            <person name="Smith T.M."/>
            <person name="McCormick J.K."/>
            <person name="Leung D.Y."/>
            <person name="Schlievert P.M."/>
            <person name="Musser J.M."/>
        </authorList>
    </citation>
    <scope>NUCLEOTIDE SEQUENCE [LARGE SCALE GENOMIC DNA]</scope>
    <source>
        <strain evidence="15">ATCC BAA-595 / MGAS315</strain>
    </source>
</reference>
<evidence type="ECO:0000256" key="3">
    <source>
        <dbReference type="ARBA" id="ARBA00012954"/>
    </source>
</evidence>
<feature type="binding site" evidence="12">
    <location>
        <position position="34"/>
    </location>
    <ligand>
        <name>NAD(+)</name>
        <dbReference type="ChEBI" id="CHEBI:57540"/>
    </ligand>
</feature>
<feature type="binding site" evidence="11">
    <location>
        <position position="194"/>
    </location>
    <ligand>
        <name>substrate</name>
    </ligand>
</feature>
<dbReference type="Pfam" id="PF03721">
    <property type="entry name" value="UDPG_MGDP_dh_N"/>
    <property type="match status" value="1"/>
</dbReference>
<gene>
    <name evidence="14" type="ordered locus">SpyM3_0385</name>
</gene>
<keyword evidence="5" id="KW-0972">Capsule biogenesis/degradation</keyword>
<keyword evidence="6 9" id="KW-0560">Oxidoreductase</keyword>
<dbReference type="GO" id="GO:0051287">
    <property type="term" value="F:NAD binding"/>
    <property type="evidence" value="ECO:0007669"/>
    <property type="project" value="InterPro"/>
</dbReference>
<sequence length="385" mass="43488">MKITVVGIGYVGLSIGLLLAKEHDVTFFDIDNKKIDLINKRQSPLKEAAINKLLCKAKNINATYSEELAYKDATFIILSLPTNLKVNKLDTSIIEISVSNILKINKKATIVIKSTVPIGFTEYLRNRFHYNDIIFSPEFLREGSTIYDQLYPSRTIVGNESRNSQLFLDILTDISVEKDSSSLLVGSSEAEAIKLFSNAYLAQKIAFFNELDTFAEMQNLDSKKIIEAMGYDQRIGNSHNNPSFGFGGYCLPKDIKQLEYHFKEIPAPIITSISESNLLRKIHIAKMILNSSAKTIGIYRINSKKDSDNCRESSTIDVAKLLKSSGKDVIIFEPLINQKKFLGCPLINDFNEFIKYSDIIVANRIDDALRKCNSKVFTRDIFQYD</sequence>
<dbReference type="EMBL" id="AE014074">
    <property type="protein sequence ID" value="AAM78992.1"/>
    <property type="molecule type" value="Genomic_DNA"/>
</dbReference>
<feature type="binding site" evidence="12">
    <location>
        <position position="311"/>
    </location>
    <ligand>
        <name>NAD(+)</name>
        <dbReference type="ChEBI" id="CHEBI:57540"/>
    </ligand>
</feature>
<dbReference type="GO" id="GO:0006065">
    <property type="term" value="P:UDP-glucuronate biosynthetic process"/>
    <property type="evidence" value="ECO:0007669"/>
    <property type="project" value="UniProtKB-UniPathway"/>
</dbReference>
<feature type="binding site" evidence="11">
    <location>
        <begin position="139"/>
        <end position="142"/>
    </location>
    <ligand>
        <name>substrate</name>
    </ligand>
</feature>
<feature type="binding site" evidence="11">
    <location>
        <position position="247"/>
    </location>
    <ligand>
        <name>substrate</name>
    </ligand>
</feature>
<proteinExistence type="inferred from homology"/>
<dbReference type="HOGENOM" id="CLU_023810_2_0_9"/>
<dbReference type="Gene3D" id="1.10.1040.10">
    <property type="entry name" value="N-(1-d-carboxylethyl)-l-norvaline Dehydrogenase, domain 2"/>
    <property type="match status" value="1"/>
</dbReference>
<feature type="active site" description="Nucleophile" evidence="10">
    <location>
        <position position="250"/>
    </location>
</feature>
<evidence type="ECO:0000256" key="2">
    <source>
        <dbReference type="ARBA" id="ARBA00006601"/>
    </source>
</evidence>
<dbReference type="PANTHER" id="PTHR43750:SF2">
    <property type="entry name" value="UDP-GLUCOSE 6-DEHYDROGENASE"/>
    <property type="match status" value="1"/>
</dbReference>
<dbReference type="PIRSF" id="PIRSF000124">
    <property type="entry name" value="UDPglc_GDPman_dh"/>
    <property type="match status" value="1"/>
</dbReference>
<name>A0A0H2UU68_STRP3</name>
<evidence type="ECO:0000256" key="9">
    <source>
        <dbReference type="PIRNR" id="PIRNR000124"/>
    </source>
</evidence>
<evidence type="ECO:0000256" key="10">
    <source>
        <dbReference type="PIRSR" id="PIRSR500134-1"/>
    </source>
</evidence>
<evidence type="ECO:0000259" key="13">
    <source>
        <dbReference type="SMART" id="SM00984"/>
    </source>
</evidence>
<dbReference type="NCBIfam" id="TIGR03026">
    <property type="entry name" value="NDP-sugDHase"/>
    <property type="match status" value="1"/>
</dbReference>
<dbReference type="UniPathway" id="UPA00038">
    <property type="reaction ID" value="UER00491"/>
</dbReference>
<protein>
    <recommendedName>
        <fullName evidence="4 9">UDP-glucose 6-dehydrogenase</fullName>
        <ecNumber evidence="3 9">1.1.1.22</ecNumber>
    </recommendedName>
</protein>
<dbReference type="GO" id="GO:0003979">
    <property type="term" value="F:UDP-glucose 6-dehydrogenase activity"/>
    <property type="evidence" value="ECO:0007669"/>
    <property type="project" value="UniProtKB-EC"/>
</dbReference>
<dbReference type="SMART" id="SM00984">
    <property type="entry name" value="UDPG_MGDP_dh_C"/>
    <property type="match status" value="1"/>
</dbReference>
<dbReference type="Pfam" id="PF00984">
    <property type="entry name" value="UDPG_MGDP_dh"/>
    <property type="match status" value="1"/>
</dbReference>
<dbReference type="GO" id="GO:0000271">
    <property type="term" value="P:polysaccharide biosynthetic process"/>
    <property type="evidence" value="ECO:0007669"/>
    <property type="project" value="InterPro"/>
</dbReference>
<evidence type="ECO:0000256" key="8">
    <source>
        <dbReference type="ARBA" id="ARBA00047473"/>
    </source>
</evidence>
<dbReference type="AlphaFoldDB" id="A0A0H2UU68"/>
<dbReference type="PIRSF" id="PIRSF500134">
    <property type="entry name" value="UDPglc_DH_bac"/>
    <property type="match status" value="1"/>
</dbReference>
<evidence type="ECO:0000313" key="14">
    <source>
        <dbReference type="EMBL" id="AAM78992.1"/>
    </source>
</evidence>
<dbReference type="InterPro" id="IPR036220">
    <property type="entry name" value="UDP-Glc/GDP-Man_DH_C_sf"/>
</dbReference>
<dbReference type="InterPro" id="IPR008927">
    <property type="entry name" value="6-PGluconate_DH-like_C_sf"/>
</dbReference>
<evidence type="ECO:0000256" key="7">
    <source>
        <dbReference type="ARBA" id="ARBA00023027"/>
    </source>
</evidence>
<dbReference type="InterPro" id="IPR036291">
    <property type="entry name" value="NAD(P)-bd_dom_sf"/>
</dbReference>
<feature type="domain" description="UDP-glucose/GDP-mannose dehydrogenase C-terminal" evidence="13">
    <location>
        <begin position="297"/>
        <end position="384"/>
    </location>
</feature>
<dbReference type="InterPro" id="IPR001732">
    <property type="entry name" value="UDP-Glc/GDP-Man_DH_N"/>
</dbReference>
<comment type="catalytic activity">
    <reaction evidence="8 9">
        <text>UDP-alpha-D-glucose + 2 NAD(+) + H2O = UDP-alpha-D-glucuronate + 2 NADH + 3 H(+)</text>
        <dbReference type="Rhea" id="RHEA:23596"/>
        <dbReference type="ChEBI" id="CHEBI:15377"/>
        <dbReference type="ChEBI" id="CHEBI:15378"/>
        <dbReference type="ChEBI" id="CHEBI:57540"/>
        <dbReference type="ChEBI" id="CHEBI:57945"/>
        <dbReference type="ChEBI" id="CHEBI:58052"/>
        <dbReference type="ChEBI" id="CHEBI:58885"/>
        <dbReference type="EC" id="1.1.1.22"/>
    </reaction>
</comment>
<evidence type="ECO:0000256" key="11">
    <source>
        <dbReference type="PIRSR" id="PIRSR500134-2"/>
    </source>
</evidence>
<dbReference type="InterPro" id="IPR014026">
    <property type="entry name" value="UDP-Glc/GDP-Man_DH_dimer"/>
</dbReference>
<dbReference type="SUPFAM" id="SSF52413">
    <property type="entry name" value="UDP-glucose/GDP-mannose dehydrogenase C-terminal domain"/>
    <property type="match status" value="1"/>
</dbReference>
<feature type="binding site" evidence="12">
    <location>
        <position position="253"/>
    </location>
    <ligand>
        <name>NAD(+)</name>
        <dbReference type="ChEBI" id="CHEBI:57540"/>
    </ligand>
</feature>
<dbReference type="InterPro" id="IPR013328">
    <property type="entry name" value="6PGD_dom2"/>
</dbReference>
<dbReference type="KEGG" id="spg:SpyM3_0385"/>
<dbReference type="RefSeq" id="WP_011054275.1">
    <property type="nucleotide sequence ID" value="NC_004070.1"/>
</dbReference>
<dbReference type="SUPFAM" id="SSF51735">
    <property type="entry name" value="NAD(P)-binding Rossmann-fold domains"/>
    <property type="match status" value="1"/>
</dbReference>
<evidence type="ECO:0000256" key="4">
    <source>
        <dbReference type="ARBA" id="ARBA00015132"/>
    </source>
</evidence>
<dbReference type="SUPFAM" id="SSF48179">
    <property type="entry name" value="6-phosphogluconate dehydrogenase C-terminal domain-like"/>
    <property type="match status" value="1"/>
</dbReference>
<organism evidence="14 15">
    <name type="scientific">Streptococcus pyogenes serotype M3 (strain ATCC BAA-595 / MGAS315)</name>
    <dbReference type="NCBI Taxonomy" id="198466"/>
    <lineage>
        <taxon>Bacteria</taxon>
        <taxon>Bacillati</taxon>
        <taxon>Bacillota</taxon>
        <taxon>Bacilli</taxon>
        <taxon>Lactobacillales</taxon>
        <taxon>Streptococcaceae</taxon>
        <taxon>Streptococcus</taxon>
    </lineage>
</organism>
<dbReference type="InterPro" id="IPR017476">
    <property type="entry name" value="UDP-Glc/GDP-Man"/>
</dbReference>
<dbReference type="InterPro" id="IPR014027">
    <property type="entry name" value="UDP-Glc/GDP-Man_DH_C"/>
</dbReference>
<evidence type="ECO:0000256" key="5">
    <source>
        <dbReference type="ARBA" id="ARBA00022903"/>
    </source>
</evidence>
<feature type="binding site" evidence="12">
    <location>
        <position position="142"/>
    </location>
    <ligand>
        <name>NAD(+)</name>
        <dbReference type="ChEBI" id="CHEBI:57540"/>
    </ligand>
</feature>
<dbReference type="EC" id="1.1.1.22" evidence="3 9"/>
<evidence type="ECO:0000256" key="12">
    <source>
        <dbReference type="PIRSR" id="PIRSR500134-3"/>
    </source>
</evidence>
<dbReference type="Gene3D" id="3.40.50.720">
    <property type="entry name" value="NAD(P)-binding Rossmann-like Domain"/>
    <property type="match status" value="2"/>
</dbReference>
<dbReference type="Pfam" id="PF03720">
    <property type="entry name" value="UDPG_MGDP_dh_C"/>
    <property type="match status" value="1"/>
</dbReference>
<feature type="binding site" evidence="11">
    <location>
        <position position="304"/>
    </location>
    <ligand>
        <name>substrate</name>
    </ligand>
</feature>
<keyword evidence="7 9" id="KW-0520">NAD</keyword>
<evidence type="ECO:0000256" key="6">
    <source>
        <dbReference type="ARBA" id="ARBA00023002"/>
    </source>
</evidence>
<evidence type="ECO:0000256" key="1">
    <source>
        <dbReference type="ARBA" id="ARBA00004701"/>
    </source>
</evidence>
<dbReference type="PANTHER" id="PTHR43750">
    <property type="entry name" value="UDP-GLUCOSE 6-DEHYDROGENASE TUAD"/>
    <property type="match status" value="1"/>
</dbReference>
<dbReference type="InterPro" id="IPR028357">
    <property type="entry name" value="UDPglc_DH_bac"/>
</dbReference>
<comment type="pathway">
    <text evidence="1">Nucleotide-sugar biosynthesis; UDP-alpha-D-glucuronate biosynthesis; UDP-alpha-D-glucuronate from UDP-alpha-D-glucose: step 1/1.</text>
</comment>